<keyword evidence="2" id="KW-1185">Reference proteome</keyword>
<sequence>MDSMQEKEVKHIGGRVDDAQHEDTDRQSQESTVKQDMTIEHGHPAPDGGYGWVVVACVFWLQVNTWGINGSYGIFLSHYMTNNVFPGTSAFAYSMVGGLSIGCAYLMAPFTVYLIRTHGTHATLIGGIIIQSGGLIAASFATKIWQLFLAQGVCFGTGMGVIYMTYLGIPAQWFERKRSIANAIPAAGAGTGGIIYSLAIQSMIENIGLGWTYRTLALVSLTANLVSAAFLRDRHKATASRHTAFQFPLLRRAEFVLLLGWAIFSTLGFVAVNFSLPNFAVSIGLSSHQSSVVGALHNLGQGVGRPLIGLLSDRWGRLNVASVLSLVCAGFCFAIWIPAQDMAVVSAFATIGGMVSGTFFATVAPVIVEVIGLQDLPGALSILWLVLISPGAFGEAIAQALRRPAWGTAAYQPVQVFSGILYIAAALCLWFVRGWKVQQKLQEESEQASRDKNLTDVVVCAKEGEAEEVVRKSVWRDPVGLGREMVRWYRV</sequence>
<proteinExistence type="predicted"/>
<organism evidence="1 2">
    <name type="scientific">Aspergillus brunneoviolaceus CBS 621.78</name>
    <dbReference type="NCBI Taxonomy" id="1450534"/>
    <lineage>
        <taxon>Eukaryota</taxon>
        <taxon>Fungi</taxon>
        <taxon>Dikarya</taxon>
        <taxon>Ascomycota</taxon>
        <taxon>Pezizomycotina</taxon>
        <taxon>Eurotiomycetes</taxon>
        <taxon>Eurotiomycetidae</taxon>
        <taxon>Eurotiales</taxon>
        <taxon>Aspergillaceae</taxon>
        <taxon>Aspergillus</taxon>
        <taxon>Aspergillus subgen. Circumdati</taxon>
    </lineage>
</organism>
<protein>
    <submittedName>
        <fullName evidence="1">MFS general substrate transporter</fullName>
    </submittedName>
</protein>
<accession>A0ACD1FX76</accession>
<reference evidence="1" key="1">
    <citation type="submission" date="2018-02" db="EMBL/GenBank/DDBJ databases">
        <title>The genomes of Aspergillus section Nigri reveals drivers in fungal speciation.</title>
        <authorList>
            <consortium name="DOE Joint Genome Institute"/>
            <person name="Vesth T.C."/>
            <person name="Nybo J."/>
            <person name="Theobald S."/>
            <person name="Brandl J."/>
            <person name="Frisvad J.C."/>
            <person name="Nielsen K.F."/>
            <person name="Lyhne E.K."/>
            <person name="Kogle M.E."/>
            <person name="Kuo A."/>
            <person name="Riley R."/>
            <person name="Clum A."/>
            <person name="Nolan M."/>
            <person name="Lipzen A."/>
            <person name="Salamov A."/>
            <person name="Henrissat B."/>
            <person name="Wiebenga A."/>
            <person name="De vries R.P."/>
            <person name="Grigoriev I.V."/>
            <person name="Mortensen U.H."/>
            <person name="Andersen M.R."/>
            <person name="Baker S.E."/>
        </authorList>
    </citation>
    <scope>NUCLEOTIDE SEQUENCE</scope>
    <source>
        <strain evidence="1">CBS 621.78</strain>
    </source>
</reference>
<dbReference type="EMBL" id="KZ825386">
    <property type="protein sequence ID" value="RAH41586.1"/>
    <property type="molecule type" value="Genomic_DNA"/>
</dbReference>
<gene>
    <name evidence="1" type="ORF">BO95DRAFT_264138</name>
</gene>
<evidence type="ECO:0000313" key="1">
    <source>
        <dbReference type="EMBL" id="RAH41586.1"/>
    </source>
</evidence>
<dbReference type="Proteomes" id="UP000249057">
    <property type="component" value="Unassembled WGS sequence"/>
</dbReference>
<evidence type="ECO:0000313" key="2">
    <source>
        <dbReference type="Proteomes" id="UP000249057"/>
    </source>
</evidence>
<name>A0ACD1FX76_9EURO</name>